<keyword evidence="5" id="KW-0677">Repeat</keyword>
<dbReference type="PROSITE" id="PS00211">
    <property type="entry name" value="ABC_TRANSPORTER_1"/>
    <property type="match status" value="2"/>
</dbReference>
<dbReference type="PANTHER" id="PTHR43790">
    <property type="entry name" value="CARBOHYDRATE TRANSPORT ATP-BINDING PROTEIN MG119-RELATED"/>
    <property type="match status" value="1"/>
</dbReference>
<dbReference type="CDD" id="cd03215">
    <property type="entry name" value="ABC_Carb_Monos_II"/>
    <property type="match status" value="1"/>
</dbReference>
<proteinExistence type="predicted"/>
<dbReference type="GO" id="GO:0005886">
    <property type="term" value="C:plasma membrane"/>
    <property type="evidence" value="ECO:0007669"/>
    <property type="project" value="UniProtKB-SubCell"/>
</dbReference>
<dbReference type="GO" id="GO:0005524">
    <property type="term" value="F:ATP binding"/>
    <property type="evidence" value="ECO:0007669"/>
    <property type="project" value="UniProtKB-KW"/>
</dbReference>
<dbReference type="CDD" id="cd03216">
    <property type="entry name" value="ABC_Carb_Monos_I"/>
    <property type="match status" value="1"/>
</dbReference>
<dbReference type="GO" id="GO:0016887">
    <property type="term" value="F:ATP hydrolysis activity"/>
    <property type="evidence" value="ECO:0007669"/>
    <property type="project" value="InterPro"/>
</dbReference>
<evidence type="ECO:0000259" key="10">
    <source>
        <dbReference type="PROSITE" id="PS50893"/>
    </source>
</evidence>
<dbReference type="InterPro" id="IPR017871">
    <property type="entry name" value="ABC_transporter-like_CS"/>
</dbReference>
<evidence type="ECO:0000313" key="11">
    <source>
        <dbReference type="EMBL" id="QPM92512.1"/>
    </source>
</evidence>
<dbReference type="InterPro" id="IPR003593">
    <property type="entry name" value="AAA+_ATPase"/>
</dbReference>
<feature type="domain" description="ABC transporter" evidence="10">
    <location>
        <begin position="258"/>
        <end position="503"/>
    </location>
</feature>
<accession>A0A418SBU8</accession>
<gene>
    <name evidence="11" type="primary">rbsA_6</name>
    <name evidence="11" type="ORF">PSAL_037760</name>
</gene>
<dbReference type="PROSITE" id="PS50893">
    <property type="entry name" value="ABC_TRANSPORTER_2"/>
    <property type="match status" value="2"/>
</dbReference>
<comment type="subcellular location">
    <subcellularLocation>
        <location evidence="1">Cell membrane</location>
        <topology evidence="1">Peripheral membrane protein</topology>
    </subcellularLocation>
</comment>
<evidence type="ECO:0000256" key="8">
    <source>
        <dbReference type="ARBA" id="ARBA00022967"/>
    </source>
</evidence>
<dbReference type="InterPro" id="IPR003439">
    <property type="entry name" value="ABC_transporter-like_ATP-bd"/>
</dbReference>
<evidence type="ECO:0000256" key="2">
    <source>
        <dbReference type="ARBA" id="ARBA00022448"/>
    </source>
</evidence>
<name>A0A418SBU8_9RHOB</name>
<evidence type="ECO:0000313" key="12">
    <source>
        <dbReference type="Proteomes" id="UP000283786"/>
    </source>
</evidence>
<geneLocation type="plasmid" evidence="11 12">
    <name>p111</name>
</geneLocation>
<dbReference type="FunFam" id="3.40.50.300:FF:000127">
    <property type="entry name" value="Ribose import ATP-binding protein RbsA"/>
    <property type="match status" value="1"/>
</dbReference>
<dbReference type="InterPro" id="IPR027417">
    <property type="entry name" value="P-loop_NTPase"/>
</dbReference>
<evidence type="ECO:0000256" key="4">
    <source>
        <dbReference type="ARBA" id="ARBA00022597"/>
    </source>
</evidence>
<organism evidence="11 12">
    <name type="scientific">Pseudooceanicola algae</name>
    <dbReference type="NCBI Taxonomy" id="1537215"/>
    <lineage>
        <taxon>Bacteria</taxon>
        <taxon>Pseudomonadati</taxon>
        <taxon>Pseudomonadota</taxon>
        <taxon>Alphaproteobacteria</taxon>
        <taxon>Rhodobacterales</taxon>
        <taxon>Paracoccaceae</taxon>
        <taxon>Pseudooceanicola</taxon>
    </lineage>
</organism>
<keyword evidence="8" id="KW-1278">Translocase</keyword>
<dbReference type="Pfam" id="PF00005">
    <property type="entry name" value="ABC_tran"/>
    <property type="match status" value="2"/>
</dbReference>
<sequence length="532" mass="57250">MTMQNTPMLEMRGISKTFGRIRALSNVSLTAHGGEVHALMGENGAGKSTLMKILSGAYTPDAGGEIRIDGTAMATGDPKVSKAHGIAVIYQELSLSPNLTVAENIFLGNERARRGIVDRAAMRSETAPILKRLGVRFDARTRVASLSLGERQLVEIARAMATRARIIVMDEPTTSLSSRETEKLFEVIAGLKAEGIAVIYISHRMEEIYRLSDRCSVLRDGSYVGTLDKQDLSAERLVSMMVGRDMSTFYTKDHKPHTGARDVVLSVEGMSDADLVRDCSFQVHHGEVLGIAGLVGSGRTELARLIYGADPATSGKVMLDGREVTPKSPREALSHGIVYLTEDRKALGLFLDMTISDNINMCVMETDAGTAGLRRFDKALARSRKAFEDLGIKAQSPRVTVGALSGGNQQKVLLARLLEAKPKVIILDEPTRGVDVGAKSEIYRLIDALAQQGLAVVMISSELPEIIGVSDRVLVMREGVIAGEVLPAAGRPIEQEAIMRLSTGPATGPQGQPAQDRDPARQNAPAGASERL</sequence>
<dbReference type="InterPro" id="IPR050107">
    <property type="entry name" value="ABC_carbohydrate_import_ATPase"/>
</dbReference>
<dbReference type="AlphaFoldDB" id="A0A418SBU8"/>
<evidence type="ECO:0000256" key="7">
    <source>
        <dbReference type="ARBA" id="ARBA00022840"/>
    </source>
</evidence>
<dbReference type="PANTHER" id="PTHR43790:SF3">
    <property type="entry name" value="D-ALLOSE IMPORT ATP-BINDING PROTEIN ALSA-RELATED"/>
    <property type="match status" value="1"/>
</dbReference>
<keyword evidence="2" id="KW-0813">Transport</keyword>
<dbReference type="SMART" id="SM00382">
    <property type="entry name" value="AAA"/>
    <property type="match status" value="2"/>
</dbReference>
<keyword evidence="6" id="KW-0547">Nucleotide-binding</keyword>
<keyword evidence="11" id="KW-0614">Plasmid</keyword>
<dbReference type="KEGG" id="palw:PSAL_037760"/>
<evidence type="ECO:0000256" key="1">
    <source>
        <dbReference type="ARBA" id="ARBA00004202"/>
    </source>
</evidence>
<feature type="domain" description="ABC transporter" evidence="10">
    <location>
        <begin position="9"/>
        <end position="245"/>
    </location>
</feature>
<keyword evidence="3" id="KW-1003">Cell membrane</keyword>
<keyword evidence="9" id="KW-0472">Membrane</keyword>
<keyword evidence="7 11" id="KW-0067">ATP-binding</keyword>
<dbReference type="SUPFAM" id="SSF52540">
    <property type="entry name" value="P-loop containing nucleoside triphosphate hydrolases"/>
    <property type="match status" value="2"/>
</dbReference>
<evidence type="ECO:0000256" key="3">
    <source>
        <dbReference type="ARBA" id="ARBA00022475"/>
    </source>
</evidence>
<evidence type="ECO:0000256" key="9">
    <source>
        <dbReference type="ARBA" id="ARBA00023136"/>
    </source>
</evidence>
<evidence type="ECO:0000256" key="6">
    <source>
        <dbReference type="ARBA" id="ARBA00022741"/>
    </source>
</evidence>
<protein>
    <submittedName>
        <fullName evidence="11">Ribose import ATP-binding protein RbsA</fullName>
    </submittedName>
</protein>
<evidence type="ECO:0000256" key="5">
    <source>
        <dbReference type="ARBA" id="ARBA00022737"/>
    </source>
</evidence>
<keyword evidence="12" id="KW-1185">Reference proteome</keyword>
<keyword evidence="4" id="KW-0762">Sugar transport</keyword>
<reference evidence="11 12" key="1">
    <citation type="submission" date="2020-08" db="EMBL/GenBank/DDBJ databases">
        <title>Genome sequence of Rhodobacteraceae bacterium Lw-13e.</title>
        <authorList>
            <person name="Poehlein A."/>
            <person name="Wolter L."/>
            <person name="Daniel R."/>
            <person name="Brinkhoff T."/>
        </authorList>
    </citation>
    <scope>NUCLEOTIDE SEQUENCE [LARGE SCALE GENOMIC DNA]</scope>
    <source>
        <strain evidence="11 12">Lw-13e</strain>
        <plasmid evidence="11 12">p111</plasmid>
    </source>
</reference>
<dbReference type="Gene3D" id="3.40.50.300">
    <property type="entry name" value="P-loop containing nucleotide triphosphate hydrolases"/>
    <property type="match status" value="2"/>
</dbReference>
<dbReference type="Proteomes" id="UP000283786">
    <property type="component" value="Plasmid p111"/>
</dbReference>
<dbReference type="EMBL" id="CP060438">
    <property type="protein sequence ID" value="QPM92512.1"/>
    <property type="molecule type" value="Genomic_DNA"/>
</dbReference>